<name>A0A916TIX5_9MICO</name>
<feature type="region of interest" description="Disordered" evidence="1">
    <location>
        <begin position="280"/>
        <end position="334"/>
    </location>
</feature>
<dbReference type="AlphaFoldDB" id="A0A916TIX5"/>
<evidence type="ECO:0000313" key="2">
    <source>
        <dbReference type="EMBL" id="GGB47537.1"/>
    </source>
</evidence>
<dbReference type="EMBL" id="BMHI01000008">
    <property type="protein sequence ID" value="GGB47537.1"/>
    <property type="molecule type" value="Genomic_DNA"/>
</dbReference>
<reference evidence="2" key="1">
    <citation type="journal article" date="2014" name="Int. J. Syst. Evol. Microbiol.">
        <title>Complete genome sequence of Corynebacterium casei LMG S-19264T (=DSM 44701T), isolated from a smear-ripened cheese.</title>
        <authorList>
            <consortium name="US DOE Joint Genome Institute (JGI-PGF)"/>
            <person name="Walter F."/>
            <person name="Albersmeier A."/>
            <person name="Kalinowski J."/>
            <person name="Ruckert C."/>
        </authorList>
    </citation>
    <scope>NUCLEOTIDE SEQUENCE</scope>
    <source>
        <strain evidence="2">CGMCC 1.15085</strain>
    </source>
</reference>
<dbReference type="Proteomes" id="UP000636793">
    <property type="component" value="Unassembled WGS sequence"/>
</dbReference>
<accession>A0A916TIX5</accession>
<gene>
    <name evidence="2" type="ORF">GCM10011492_43400</name>
</gene>
<keyword evidence="3" id="KW-1185">Reference proteome</keyword>
<feature type="compositionally biased region" description="Pro residues" evidence="1">
    <location>
        <begin position="280"/>
        <end position="299"/>
    </location>
</feature>
<evidence type="ECO:0000313" key="3">
    <source>
        <dbReference type="Proteomes" id="UP000636793"/>
    </source>
</evidence>
<proteinExistence type="predicted"/>
<sequence length="334" mass="35434">MNQLSAPMLGVIARGGAGPTGDAPAVTVTDPGSPTWANDLFRSRGAAGDAIVFVPDLERDPRIGQGTQLDELLPEQSPQVAVVPLPTHVTGVLAAIRDCAPRLQHRAEFIAAVRAHVASSYAGAWLKRVGKLESPSPSFGQHLGSWWPFHGGYFVTLQPTAEVRRRPEAAVPNAAAVRVLRTSSAPDRRVGERLCSAYAVQHQEVLGAPHRLAARWGLDRAVEYVVSPEPAALQLSPPDGRCPTCGDPVWAQCAFCHLTPPRLTHWMSVQVPGVAPVIPTAPVPPASPPPAQGQPPADPQPVKRAFQLPRARPAAPPADNPWLATGDRSPGDAR</sequence>
<evidence type="ECO:0000256" key="1">
    <source>
        <dbReference type="SAM" id="MobiDB-lite"/>
    </source>
</evidence>
<organism evidence="2 3">
    <name type="scientific">Flexivirga endophytica</name>
    <dbReference type="NCBI Taxonomy" id="1849103"/>
    <lineage>
        <taxon>Bacteria</taxon>
        <taxon>Bacillati</taxon>
        <taxon>Actinomycetota</taxon>
        <taxon>Actinomycetes</taxon>
        <taxon>Micrococcales</taxon>
        <taxon>Dermacoccaceae</taxon>
        <taxon>Flexivirga</taxon>
    </lineage>
</organism>
<protein>
    <submittedName>
        <fullName evidence="2">Uncharacterized protein</fullName>
    </submittedName>
</protein>
<reference evidence="2" key="2">
    <citation type="submission" date="2020-09" db="EMBL/GenBank/DDBJ databases">
        <authorList>
            <person name="Sun Q."/>
            <person name="Zhou Y."/>
        </authorList>
    </citation>
    <scope>NUCLEOTIDE SEQUENCE</scope>
    <source>
        <strain evidence="2">CGMCC 1.15085</strain>
    </source>
</reference>
<comment type="caution">
    <text evidence="2">The sequence shown here is derived from an EMBL/GenBank/DDBJ whole genome shotgun (WGS) entry which is preliminary data.</text>
</comment>
<dbReference type="RefSeq" id="WP_188839166.1">
    <property type="nucleotide sequence ID" value="NZ_BMHI01000008.1"/>
</dbReference>